<evidence type="ECO:0000256" key="1">
    <source>
        <dbReference type="ARBA" id="ARBA00001946"/>
    </source>
</evidence>
<dbReference type="EMBL" id="MPZM01000015">
    <property type="protein sequence ID" value="PPL16498.1"/>
    <property type="molecule type" value="Genomic_DNA"/>
</dbReference>
<comment type="pathway">
    <text evidence="2">Amino-acid biosynthesis; L-serine biosynthesis; L-serine from 3-phospho-D-glycerate: step 3/3.</text>
</comment>
<sequence length="331" mass="35262">MLMDVLPEQVRDWTDMLSCGAYLWQPGQQGEKEQLTPGRLAAPAGHLILLAEKLNKSALQSSLQILDEAGVQVEVSGVKRVAERDLLSLRLSAWSPALKSRLQAVADDWDLACVPALPQADKPGLVLMDMDSTAIEMECIDEIALLAGVGEEVAAVTRAAMEGSLPFAESLRRRVRALAGADAAIIEQVIARMPLMPGLIVLVEGLKAMGWKVALASGGFTPFTGHLRQTLGLDADFANTLEIRDGRFTGEVLGDIVDAEAKARILVELAARYDIPLSQTVAIGDGANDLLMLAQAGLGVALHAKPLVQEKAPVCLNLLSLEGVLALLQAR</sequence>
<proteinExistence type="inferred from homology"/>
<evidence type="ECO:0000256" key="6">
    <source>
        <dbReference type="ARBA" id="ARBA00022605"/>
    </source>
</evidence>
<keyword evidence="7" id="KW-0479">Metal-binding</keyword>
<comment type="catalytic activity">
    <reaction evidence="13">
        <text>O-phospho-D-serine + H2O = D-serine + phosphate</text>
        <dbReference type="Rhea" id="RHEA:24873"/>
        <dbReference type="ChEBI" id="CHEBI:15377"/>
        <dbReference type="ChEBI" id="CHEBI:35247"/>
        <dbReference type="ChEBI" id="CHEBI:43474"/>
        <dbReference type="ChEBI" id="CHEBI:58680"/>
        <dbReference type="EC" id="3.1.3.3"/>
    </reaction>
</comment>
<dbReference type="AlphaFoldDB" id="A0A2P5TM86"/>
<keyword evidence="8" id="KW-0378">Hydrolase</keyword>
<keyword evidence="16" id="KW-1185">Reference proteome</keyword>
<evidence type="ECO:0000256" key="5">
    <source>
        <dbReference type="ARBA" id="ARBA00015196"/>
    </source>
</evidence>
<feature type="active site" description="Nucleophile" evidence="14">
    <location>
        <position position="129"/>
    </location>
</feature>
<evidence type="ECO:0000256" key="7">
    <source>
        <dbReference type="ARBA" id="ARBA00022723"/>
    </source>
</evidence>
<evidence type="ECO:0000256" key="2">
    <source>
        <dbReference type="ARBA" id="ARBA00005135"/>
    </source>
</evidence>
<evidence type="ECO:0000256" key="11">
    <source>
        <dbReference type="ARBA" id="ARBA00031693"/>
    </source>
</evidence>
<accession>A0A2P5TM86</accession>
<dbReference type="PANTHER" id="PTHR43344">
    <property type="entry name" value="PHOSPHOSERINE PHOSPHATASE"/>
    <property type="match status" value="1"/>
</dbReference>
<dbReference type="GO" id="GO:0000287">
    <property type="term" value="F:magnesium ion binding"/>
    <property type="evidence" value="ECO:0007669"/>
    <property type="project" value="TreeGrafter"/>
</dbReference>
<dbReference type="UniPathway" id="UPA00135">
    <property type="reaction ID" value="UER00198"/>
</dbReference>
<evidence type="ECO:0000256" key="10">
    <source>
        <dbReference type="ARBA" id="ARBA00023299"/>
    </source>
</evidence>
<keyword evidence="6" id="KW-0028">Amino-acid biosynthesis</keyword>
<dbReference type="InterPro" id="IPR036412">
    <property type="entry name" value="HAD-like_sf"/>
</dbReference>
<gene>
    <name evidence="15" type="ORF">UN63_08755</name>
</gene>
<organism evidence="15 16">
    <name type="scientific">Oceanisphaera arctica</name>
    <dbReference type="NCBI Taxonomy" id="641510"/>
    <lineage>
        <taxon>Bacteria</taxon>
        <taxon>Pseudomonadati</taxon>
        <taxon>Pseudomonadota</taxon>
        <taxon>Gammaproteobacteria</taxon>
        <taxon>Aeromonadales</taxon>
        <taxon>Aeromonadaceae</taxon>
        <taxon>Oceanisphaera</taxon>
    </lineage>
</organism>
<comment type="caution">
    <text evidence="15">The sequence shown here is derived from an EMBL/GenBank/DDBJ whole genome shotgun (WGS) entry which is preliminary data.</text>
</comment>
<evidence type="ECO:0000256" key="3">
    <source>
        <dbReference type="ARBA" id="ARBA00009184"/>
    </source>
</evidence>
<dbReference type="SFLD" id="SFLDG01136">
    <property type="entry name" value="C1.6:_Phosphoserine_Phosphatas"/>
    <property type="match status" value="1"/>
</dbReference>
<dbReference type="Gene3D" id="3.40.50.1000">
    <property type="entry name" value="HAD superfamily/HAD-like"/>
    <property type="match status" value="1"/>
</dbReference>
<evidence type="ECO:0000313" key="15">
    <source>
        <dbReference type="EMBL" id="PPL16498.1"/>
    </source>
</evidence>
<dbReference type="NCBIfam" id="TIGR00338">
    <property type="entry name" value="serB"/>
    <property type="match status" value="1"/>
</dbReference>
<dbReference type="SFLD" id="SFLDS00003">
    <property type="entry name" value="Haloacid_Dehalogenase"/>
    <property type="match status" value="1"/>
</dbReference>
<dbReference type="SFLD" id="SFLDF00029">
    <property type="entry name" value="phosphoserine_phosphatase"/>
    <property type="match status" value="1"/>
</dbReference>
<dbReference type="FunFam" id="1.10.150.210:FF:000001">
    <property type="entry name" value="Phosphoserine phosphatase"/>
    <property type="match status" value="1"/>
</dbReference>
<dbReference type="NCBIfam" id="TIGR01488">
    <property type="entry name" value="HAD-SF-IB"/>
    <property type="match status" value="1"/>
</dbReference>
<evidence type="ECO:0000256" key="12">
    <source>
        <dbReference type="ARBA" id="ARBA00048138"/>
    </source>
</evidence>
<dbReference type="GO" id="GO:0005737">
    <property type="term" value="C:cytoplasm"/>
    <property type="evidence" value="ECO:0007669"/>
    <property type="project" value="TreeGrafter"/>
</dbReference>
<keyword evidence="10" id="KW-0718">Serine biosynthesis</keyword>
<dbReference type="GO" id="GO:0036424">
    <property type="term" value="F:L-phosphoserine phosphatase activity"/>
    <property type="evidence" value="ECO:0007669"/>
    <property type="project" value="InterPro"/>
</dbReference>
<dbReference type="PANTHER" id="PTHR43344:SF2">
    <property type="entry name" value="PHOSPHOSERINE PHOSPHATASE"/>
    <property type="match status" value="1"/>
</dbReference>
<dbReference type="GO" id="GO:0006564">
    <property type="term" value="P:L-serine biosynthetic process"/>
    <property type="evidence" value="ECO:0007669"/>
    <property type="project" value="UniProtKB-KW"/>
</dbReference>
<evidence type="ECO:0000313" key="16">
    <source>
        <dbReference type="Proteomes" id="UP000242231"/>
    </source>
</evidence>
<dbReference type="Gene3D" id="3.30.70.2020">
    <property type="match status" value="1"/>
</dbReference>
<feature type="active site" description="Proton donor" evidence="14">
    <location>
        <position position="131"/>
    </location>
</feature>
<dbReference type="EC" id="3.1.3.3" evidence="4"/>
<dbReference type="CDD" id="cd07500">
    <property type="entry name" value="HAD_PSP"/>
    <property type="match status" value="1"/>
</dbReference>
<reference evidence="16" key="1">
    <citation type="submission" date="2016-11" db="EMBL/GenBank/DDBJ databases">
        <authorList>
            <person name="Sisinthy S."/>
            <person name="Ara S."/>
            <person name="Gundlapally S.R."/>
        </authorList>
    </citation>
    <scope>NUCLEOTIDE SEQUENCE [LARGE SCALE GENOMIC DNA]</scope>
    <source>
        <strain evidence="16">V1-41</strain>
    </source>
</reference>
<evidence type="ECO:0000256" key="13">
    <source>
        <dbReference type="ARBA" id="ARBA00048523"/>
    </source>
</evidence>
<evidence type="ECO:0000256" key="9">
    <source>
        <dbReference type="ARBA" id="ARBA00022842"/>
    </source>
</evidence>
<evidence type="ECO:0000256" key="8">
    <source>
        <dbReference type="ARBA" id="ARBA00022801"/>
    </source>
</evidence>
<dbReference type="InterPro" id="IPR004469">
    <property type="entry name" value="PSP"/>
</dbReference>
<protein>
    <recommendedName>
        <fullName evidence="5">Phosphoserine phosphatase</fullName>
        <ecNumber evidence="4">3.1.3.3</ecNumber>
    </recommendedName>
    <alternativeName>
        <fullName evidence="11">O-phosphoserine phosphohydrolase</fullName>
    </alternativeName>
</protein>
<comment type="catalytic activity">
    <reaction evidence="12">
        <text>O-phospho-L-serine + H2O = L-serine + phosphate</text>
        <dbReference type="Rhea" id="RHEA:21208"/>
        <dbReference type="ChEBI" id="CHEBI:15377"/>
        <dbReference type="ChEBI" id="CHEBI:33384"/>
        <dbReference type="ChEBI" id="CHEBI:43474"/>
        <dbReference type="ChEBI" id="CHEBI:57524"/>
        <dbReference type="EC" id="3.1.3.3"/>
    </reaction>
</comment>
<keyword evidence="9" id="KW-0460">Magnesium</keyword>
<evidence type="ECO:0000256" key="14">
    <source>
        <dbReference type="PIRSR" id="PIRSR604469-1"/>
    </source>
</evidence>
<dbReference type="InterPro" id="IPR023214">
    <property type="entry name" value="HAD_sf"/>
</dbReference>
<comment type="cofactor">
    <cofactor evidence="1">
        <name>Mg(2+)</name>
        <dbReference type="ChEBI" id="CHEBI:18420"/>
    </cofactor>
</comment>
<comment type="similarity">
    <text evidence="3">Belongs to the HAD-like hydrolase superfamily. SerB family.</text>
</comment>
<dbReference type="Gene3D" id="1.10.150.210">
    <property type="entry name" value="Phosphoserine phosphatase, domain 2"/>
    <property type="match status" value="1"/>
</dbReference>
<dbReference type="Proteomes" id="UP000242231">
    <property type="component" value="Unassembled WGS sequence"/>
</dbReference>
<name>A0A2P5TM86_9GAMM</name>
<dbReference type="InterPro" id="IPR050582">
    <property type="entry name" value="HAD-like_SerB"/>
</dbReference>
<dbReference type="SUPFAM" id="SSF56784">
    <property type="entry name" value="HAD-like"/>
    <property type="match status" value="1"/>
</dbReference>
<dbReference type="Pfam" id="PF00702">
    <property type="entry name" value="Hydrolase"/>
    <property type="match status" value="1"/>
</dbReference>
<dbReference type="SFLD" id="SFLDG01137">
    <property type="entry name" value="C1.6.1:_Phosphoserine_Phosphat"/>
    <property type="match status" value="1"/>
</dbReference>
<evidence type="ECO:0000256" key="4">
    <source>
        <dbReference type="ARBA" id="ARBA00012640"/>
    </source>
</evidence>